<dbReference type="Gene3D" id="3.20.20.140">
    <property type="entry name" value="Metal-dependent hydrolases"/>
    <property type="match status" value="1"/>
</dbReference>
<dbReference type="SUPFAM" id="SSF89550">
    <property type="entry name" value="PHP domain-like"/>
    <property type="match status" value="1"/>
</dbReference>
<dbReference type="InterPro" id="IPR004013">
    <property type="entry name" value="PHP_dom"/>
</dbReference>
<dbReference type="EMBL" id="WNZW01000006">
    <property type="protein sequence ID" value="MUG46412.1"/>
    <property type="molecule type" value="Genomic_DNA"/>
</dbReference>
<dbReference type="OrthoDB" id="9777619at2"/>
<dbReference type="InterPro" id="IPR016195">
    <property type="entry name" value="Pol/histidinol_Pase-like"/>
</dbReference>
<accession>A0A7X2Z2I5</accession>
<proteinExistence type="predicted"/>
<dbReference type="GO" id="GO:0035312">
    <property type="term" value="F:5'-3' DNA exonuclease activity"/>
    <property type="evidence" value="ECO:0007669"/>
    <property type="project" value="TreeGrafter"/>
</dbReference>
<evidence type="ECO:0000259" key="1">
    <source>
        <dbReference type="SMART" id="SM00481"/>
    </source>
</evidence>
<organism evidence="2 3">
    <name type="scientific">Paenibacillus woosongensis</name>
    <dbReference type="NCBI Taxonomy" id="307580"/>
    <lineage>
        <taxon>Bacteria</taxon>
        <taxon>Bacillati</taxon>
        <taxon>Bacillota</taxon>
        <taxon>Bacilli</taxon>
        <taxon>Bacillales</taxon>
        <taxon>Paenibacillaceae</taxon>
        <taxon>Paenibacillus</taxon>
    </lineage>
</organism>
<dbReference type="CDD" id="cd07432">
    <property type="entry name" value="PHP_HisPPase"/>
    <property type="match status" value="1"/>
</dbReference>
<dbReference type="InterPro" id="IPR003141">
    <property type="entry name" value="Pol/His_phosphatase_N"/>
</dbReference>
<comment type="caution">
    <text evidence="2">The sequence shown here is derived from an EMBL/GenBank/DDBJ whole genome shotgun (WGS) entry which is preliminary data.</text>
</comment>
<dbReference type="RefSeq" id="WP_155611807.1">
    <property type="nucleotide sequence ID" value="NZ_WNZW01000006.1"/>
</dbReference>
<dbReference type="PANTHER" id="PTHR42924">
    <property type="entry name" value="EXONUCLEASE"/>
    <property type="match status" value="1"/>
</dbReference>
<dbReference type="InterPro" id="IPR052018">
    <property type="entry name" value="PHP_domain"/>
</dbReference>
<dbReference type="PANTHER" id="PTHR42924:SF3">
    <property type="entry name" value="POLYMERASE_HISTIDINOL PHOSPHATASE N-TERMINAL DOMAIN-CONTAINING PROTEIN"/>
    <property type="match status" value="1"/>
</dbReference>
<feature type="domain" description="Polymerase/histidinol phosphatase N-terminal" evidence="1">
    <location>
        <begin position="3"/>
        <end position="83"/>
    </location>
</feature>
<reference evidence="2 3" key="1">
    <citation type="submission" date="2019-11" db="EMBL/GenBank/DDBJ databases">
        <title>Draft genome sequences of five Paenibacillus species of dairy origin.</title>
        <authorList>
            <person name="Olajide A.M."/>
            <person name="Chen S."/>
            <person name="Lapointe G."/>
        </authorList>
    </citation>
    <scope>NUCLEOTIDE SEQUENCE [LARGE SCALE GENOMIC DNA]</scope>
    <source>
        <strain evidence="2 3">12CR55</strain>
    </source>
</reference>
<dbReference type="Proteomes" id="UP000447876">
    <property type="component" value="Unassembled WGS sequence"/>
</dbReference>
<dbReference type="SMART" id="SM00481">
    <property type="entry name" value="POLIIIAc"/>
    <property type="match status" value="1"/>
</dbReference>
<dbReference type="AlphaFoldDB" id="A0A7X2Z2I5"/>
<evidence type="ECO:0000313" key="2">
    <source>
        <dbReference type="EMBL" id="MUG46412.1"/>
    </source>
</evidence>
<dbReference type="GO" id="GO:0004534">
    <property type="term" value="F:5'-3' RNA exonuclease activity"/>
    <property type="evidence" value="ECO:0007669"/>
    <property type="project" value="TreeGrafter"/>
</dbReference>
<evidence type="ECO:0000313" key="3">
    <source>
        <dbReference type="Proteomes" id="UP000447876"/>
    </source>
</evidence>
<protein>
    <submittedName>
        <fullName evidence="2">PHP domain-containing protein</fullName>
    </submittedName>
</protein>
<sequence>MRIDLHTHVKLAKKTVFSHAYFKEMMAEAGKNGLDAVAMTEHFNTWRYEEIYEVLDRHYPYEQGYYLAEGMKVFPGIEVDIQETGHILIIGDRERILALRQRLEPYTEKGRFINFQSLLDWSEGQGFLRIGAHPFRLSTPLHHLPVELLRRLDAFDLNGKDIYAQGLEAYRAQLDEFAQRLGRPVVGGSDTHQYMQYGSIVNSFDEEAGTAEELRGLIRQGAYQIEVSPCLHAKVKSANVIKALLKKELAVSEESSGDLRELGEMA</sequence>
<name>A0A7X2Z2I5_9BACL</name>
<dbReference type="Pfam" id="PF02811">
    <property type="entry name" value="PHP"/>
    <property type="match status" value="1"/>
</dbReference>
<gene>
    <name evidence="2" type="ORF">GNP95_15590</name>
</gene>
<dbReference type="Pfam" id="PF13263">
    <property type="entry name" value="PHP_C"/>
    <property type="match status" value="1"/>
</dbReference>